<keyword evidence="3" id="KW-1185">Reference proteome</keyword>
<dbReference type="RefSeq" id="WP_255891319.1">
    <property type="nucleotide sequence ID" value="NZ_JAFMZM010000004.1"/>
</dbReference>
<keyword evidence="1" id="KW-0812">Transmembrane</keyword>
<sequence length="53" mass="5434">MSTTQPLGRTAAAPPLRVRDQAREAATLIAFSAAMASCLALTLLLLAHLGSQG</sequence>
<evidence type="ECO:0000256" key="1">
    <source>
        <dbReference type="SAM" id="Phobius"/>
    </source>
</evidence>
<proteinExistence type="predicted"/>
<keyword evidence="1" id="KW-0472">Membrane</keyword>
<evidence type="ECO:0000313" key="2">
    <source>
        <dbReference type="EMBL" id="MFC7362933.1"/>
    </source>
</evidence>
<evidence type="ECO:0000313" key="3">
    <source>
        <dbReference type="Proteomes" id="UP001596524"/>
    </source>
</evidence>
<organism evidence="2 3">
    <name type="scientific">Nocardioides astragali</name>
    <dbReference type="NCBI Taxonomy" id="1776736"/>
    <lineage>
        <taxon>Bacteria</taxon>
        <taxon>Bacillati</taxon>
        <taxon>Actinomycetota</taxon>
        <taxon>Actinomycetes</taxon>
        <taxon>Propionibacteriales</taxon>
        <taxon>Nocardioidaceae</taxon>
        <taxon>Nocardioides</taxon>
    </lineage>
</organism>
<comment type="caution">
    <text evidence="2">The sequence shown here is derived from an EMBL/GenBank/DDBJ whole genome shotgun (WGS) entry which is preliminary data.</text>
</comment>
<reference evidence="3" key="1">
    <citation type="journal article" date="2019" name="Int. J. Syst. Evol. Microbiol.">
        <title>The Global Catalogue of Microorganisms (GCM) 10K type strain sequencing project: providing services to taxonomists for standard genome sequencing and annotation.</title>
        <authorList>
            <consortium name="The Broad Institute Genomics Platform"/>
            <consortium name="The Broad Institute Genome Sequencing Center for Infectious Disease"/>
            <person name="Wu L."/>
            <person name="Ma J."/>
        </authorList>
    </citation>
    <scope>NUCLEOTIDE SEQUENCE [LARGE SCALE GENOMIC DNA]</scope>
    <source>
        <strain evidence="3">FCH27</strain>
    </source>
</reference>
<name>A0ABW2N9E1_9ACTN</name>
<protein>
    <submittedName>
        <fullName evidence="2">Uncharacterized protein</fullName>
    </submittedName>
</protein>
<keyword evidence="1" id="KW-1133">Transmembrane helix</keyword>
<dbReference type="EMBL" id="JBHTCH010000028">
    <property type="protein sequence ID" value="MFC7362933.1"/>
    <property type="molecule type" value="Genomic_DNA"/>
</dbReference>
<dbReference type="Proteomes" id="UP001596524">
    <property type="component" value="Unassembled WGS sequence"/>
</dbReference>
<gene>
    <name evidence="2" type="ORF">ACFQO6_21865</name>
</gene>
<feature type="transmembrane region" description="Helical" evidence="1">
    <location>
        <begin position="25"/>
        <end position="47"/>
    </location>
</feature>
<accession>A0ABW2N9E1</accession>